<feature type="transmembrane region" description="Helical" evidence="1">
    <location>
        <begin position="54"/>
        <end position="86"/>
    </location>
</feature>
<feature type="transmembrane region" description="Helical" evidence="1">
    <location>
        <begin position="6"/>
        <end position="24"/>
    </location>
</feature>
<keyword evidence="1" id="KW-1133">Transmembrane helix</keyword>
<proteinExistence type="predicted"/>
<protein>
    <submittedName>
        <fullName evidence="2">Uncharacterized protein</fullName>
    </submittedName>
</protein>
<keyword evidence="3" id="KW-1185">Reference proteome</keyword>
<name>A0ABS2AKC3_9ACTN</name>
<comment type="caution">
    <text evidence="2">The sequence shown here is derived from an EMBL/GenBank/DDBJ whole genome shotgun (WGS) entry which is preliminary data.</text>
</comment>
<keyword evidence="1" id="KW-0812">Transmembrane</keyword>
<dbReference type="Proteomes" id="UP000632138">
    <property type="component" value="Unassembled WGS sequence"/>
</dbReference>
<evidence type="ECO:0000313" key="2">
    <source>
        <dbReference type="EMBL" id="MBM2619823.1"/>
    </source>
</evidence>
<accession>A0ABS2AKC3</accession>
<reference evidence="2 3" key="1">
    <citation type="submission" date="2021-01" db="EMBL/GenBank/DDBJ databases">
        <title>Actinoplanes sp. nov. LDG1-06 isolated from lichen.</title>
        <authorList>
            <person name="Saeng-In P."/>
            <person name="Phongsopitanun W."/>
            <person name="Kanchanasin P."/>
            <person name="Yuki M."/>
            <person name="Kudo T."/>
            <person name="Ohkuma M."/>
            <person name="Tanasupawat S."/>
        </authorList>
    </citation>
    <scope>NUCLEOTIDE SEQUENCE [LARGE SCALE GENOMIC DNA]</scope>
    <source>
        <strain evidence="2 3">LDG1-06</strain>
    </source>
</reference>
<feature type="transmembrane region" description="Helical" evidence="1">
    <location>
        <begin position="31"/>
        <end position="48"/>
    </location>
</feature>
<gene>
    <name evidence="2" type="ORF">JIG36_30365</name>
</gene>
<keyword evidence="1" id="KW-0472">Membrane</keyword>
<dbReference type="RefSeq" id="WP_203379811.1">
    <property type="nucleotide sequence ID" value="NZ_JAENHP010000012.1"/>
</dbReference>
<evidence type="ECO:0000313" key="3">
    <source>
        <dbReference type="Proteomes" id="UP000632138"/>
    </source>
</evidence>
<evidence type="ECO:0000256" key="1">
    <source>
        <dbReference type="SAM" id="Phobius"/>
    </source>
</evidence>
<sequence>MRFWFGGAAIYSLAVSVVLVISLFSTEGGGVALVLAVPAVVSGLPALLGAQRIVAWGCIGLLAGFVLIGAASVGLFYVPALIMLLIGARQMMRAA</sequence>
<organism evidence="2 3">
    <name type="scientific">Paractinoplanes ovalisporus</name>
    <dbReference type="NCBI Taxonomy" id="2810368"/>
    <lineage>
        <taxon>Bacteria</taxon>
        <taxon>Bacillati</taxon>
        <taxon>Actinomycetota</taxon>
        <taxon>Actinomycetes</taxon>
        <taxon>Micromonosporales</taxon>
        <taxon>Micromonosporaceae</taxon>
        <taxon>Paractinoplanes</taxon>
    </lineage>
</organism>
<dbReference type="EMBL" id="JAENHP010000012">
    <property type="protein sequence ID" value="MBM2619823.1"/>
    <property type="molecule type" value="Genomic_DNA"/>
</dbReference>